<sequence>MPWVEVPDVSGTAGAFEPGQDPYAAYADAVIEALSQDVEGGKVVLRGDFVTNVRAWRSNTAAIEKALAARVSVSQVETSAFLQAQIRVTEYVRQYMDASDWFLDSPIPPDVRAQVDGVLKNAFAEMAEQMKESLNGWEAIALGPEKGSFMETVRAFAGAMSTVGEGAAAYAEVMQTLVHASSRIAIGFVPYAGPALDLCEAVTGKLFCLPGGTDLSTEERVGSAVGFGFGQITKAWAGIKAAGVKPGAKIVAAGVLNLGEEFAQALRGSRIEQWKGLRHAVTNESMNEFEKKAGLFLMKDKGHGMLGVGDGGVRKVLKIPKHSDPHKNNGMAADFLSLTSDGKLVLSEAKGIVSDTGAVDVNRAADQLSNAMEHAAKLNLANDVERVQIIIPKGAKVKGDWSVKDGYLRTGKGEPVTVPGKPNFFVRVVEI</sequence>
<dbReference type="Proteomes" id="UP000309215">
    <property type="component" value="Unassembled WGS sequence"/>
</dbReference>
<evidence type="ECO:0000313" key="2">
    <source>
        <dbReference type="Proteomes" id="UP000309215"/>
    </source>
</evidence>
<name>A0A4U1JDW5_9BACT</name>
<proteinExistence type="predicted"/>
<dbReference type="OrthoDB" id="5385300at2"/>
<organism evidence="1 2">
    <name type="scientific">Polyangium fumosum</name>
    <dbReference type="NCBI Taxonomy" id="889272"/>
    <lineage>
        <taxon>Bacteria</taxon>
        <taxon>Pseudomonadati</taxon>
        <taxon>Myxococcota</taxon>
        <taxon>Polyangia</taxon>
        <taxon>Polyangiales</taxon>
        <taxon>Polyangiaceae</taxon>
        <taxon>Polyangium</taxon>
    </lineage>
</organism>
<reference evidence="1 2" key="1">
    <citation type="submission" date="2019-04" db="EMBL/GenBank/DDBJ databases">
        <authorList>
            <person name="Li Y."/>
            <person name="Wang J."/>
        </authorList>
    </citation>
    <scope>NUCLEOTIDE SEQUENCE [LARGE SCALE GENOMIC DNA]</scope>
    <source>
        <strain evidence="1 2">DSM 14668</strain>
    </source>
</reference>
<comment type="caution">
    <text evidence="1">The sequence shown here is derived from an EMBL/GenBank/DDBJ whole genome shotgun (WGS) entry which is preliminary data.</text>
</comment>
<dbReference type="AlphaFoldDB" id="A0A4U1JDW5"/>
<gene>
    <name evidence="1" type="ORF">E8A74_16240</name>
</gene>
<accession>A0A4U1JDW5</accession>
<keyword evidence="2" id="KW-1185">Reference proteome</keyword>
<evidence type="ECO:0000313" key="1">
    <source>
        <dbReference type="EMBL" id="TKD07972.1"/>
    </source>
</evidence>
<dbReference type="EMBL" id="SSMQ01000015">
    <property type="protein sequence ID" value="TKD07972.1"/>
    <property type="molecule type" value="Genomic_DNA"/>
</dbReference>
<protein>
    <submittedName>
        <fullName evidence="1">Uncharacterized protein</fullName>
    </submittedName>
</protein>